<feature type="compositionally biased region" description="Basic and acidic residues" evidence="1">
    <location>
        <begin position="963"/>
        <end position="972"/>
    </location>
</feature>
<keyword evidence="3" id="KW-1185">Reference proteome</keyword>
<protein>
    <submittedName>
        <fullName evidence="2">Uncharacterized protein</fullName>
    </submittedName>
</protein>
<feature type="compositionally biased region" description="Basic and acidic residues" evidence="1">
    <location>
        <begin position="877"/>
        <end position="887"/>
    </location>
</feature>
<evidence type="ECO:0000313" key="3">
    <source>
        <dbReference type="Proteomes" id="UP000076727"/>
    </source>
</evidence>
<feature type="region of interest" description="Disordered" evidence="1">
    <location>
        <begin position="1282"/>
        <end position="1302"/>
    </location>
</feature>
<dbReference type="STRING" id="1314783.A0A165N502"/>
<feature type="compositionally biased region" description="Polar residues" evidence="1">
    <location>
        <begin position="943"/>
        <end position="961"/>
    </location>
</feature>
<feature type="compositionally biased region" description="Acidic residues" evidence="1">
    <location>
        <begin position="561"/>
        <end position="573"/>
    </location>
</feature>
<feature type="compositionally biased region" description="Polar residues" evidence="1">
    <location>
        <begin position="1133"/>
        <end position="1173"/>
    </location>
</feature>
<feature type="compositionally biased region" description="Pro residues" evidence="1">
    <location>
        <begin position="681"/>
        <end position="698"/>
    </location>
</feature>
<feature type="region of interest" description="Disordered" evidence="1">
    <location>
        <begin position="1071"/>
        <end position="1173"/>
    </location>
</feature>
<feature type="region of interest" description="Disordered" evidence="1">
    <location>
        <begin position="561"/>
        <end position="805"/>
    </location>
</feature>
<feature type="region of interest" description="Disordered" evidence="1">
    <location>
        <begin position="436"/>
        <end position="464"/>
    </location>
</feature>
<dbReference type="Proteomes" id="UP000076727">
    <property type="component" value="Unassembled WGS sequence"/>
</dbReference>
<dbReference type="EMBL" id="KV429088">
    <property type="protein sequence ID" value="KZT66523.1"/>
    <property type="molecule type" value="Genomic_DNA"/>
</dbReference>
<name>A0A165N502_9APHY</name>
<feature type="region of interest" description="Disordered" evidence="1">
    <location>
        <begin position="493"/>
        <end position="531"/>
    </location>
</feature>
<feature type="compositionally biased region" description="Basic and acidic residues" evidence="1">
    <location>
        <begin position="841"/>
        <end position="851"/>
    </location>
</feature>
<sequence length="1455" mass="157969">METSLQVLKKAISRSKLKDKRIHAAAVQQVSSLIAVEPAEDTKRKLLKILRQSLMPIYSAYPLPALQWASTLFHTVYHEKVLAALGKQLPEEKREWEDVLTSLLSGVLDYLDDSESDKVKCVAAKDAIGAALYPALCDICFSLTAPMQSVSLRCTAYTLLSDAAASHIANQKKLRDQAILGGERLGSLVWRTKDYLALESLLTLFARILPSPKDSNSGSMKRSVYIKSVFLSPQHTEHTSVGQAIVQLLEYVSSNEWEETCRQIIDALAAAYVAYPQPFVIDKVKACDETKLCDRLYVDDKAFLFNALIGDDQCEALEVPYTTIRKLEVVPGPADGSVVNVSVNTPPVVGQVPVRGTPTAPLIVTFTLSGADVHQFYSAARSRNLGRLLKDAPHKLSLAETPACLDFDAHGHPVKELSQSERIENVEKFYQTNQSSDDLLVASPQRDVSGGKSTSSKVASSAPAVPPAVELAQKQIRLRTATKTAAPLTGKTTCVDASEKPGTRKTRATTSKVRAPAQKSRTDAMAAPSSAQKEAVMAGKPVKVLSRTRSQKIREKVFGASDEELSEVSDVDDAPLVSKTSRPAQATNDDSSTERRAPLIPKQIPPAVRPGAARRVLDSDDEETGYRDSADTAATGRRPTGNKRRVVPPSPEPGDDNGVSEPLDNHFVTPPRSQVNSAPAPSTPAKPPAGRLPPPQQPSSPDVGILDAMPSGNGKPLSKGDKQTHRALDIAANRATDSVTSGNAASLSDTCVAPKDLLKPRGVVQDVDAETAAPDRVIIERTRNGANSRRTPEPKDKRKESGQITFDRMESELVDHIMNSSSPIPVIKPERTSVKAKLRKRDQALVEDKKAAHVKTSKRKRVAVAELEAENENAEPPVKKPRAERLSTKPSPLPRTRRTDSRILRPSTTAAARATQRYRAKKDKTSSPVSQVVVVDYDELPGNGTNLDSRARSSPTTARASQRTKDETDKGKAANRPTRRMHPAAGDTKAKDSNKEDRPLLSDPAPFSDHDGFVSAGDVPLGVEDLRDEEEVTRLLAKPSKPSVTVVKTPVVEAMKASAASSALRMNPFVEPTMGADSSAKGTKVVVPQRKNGGVSGTRSSKLPWLVTPQADDRGPEKPSRPGERAQDRPITARSSPKPQSTVGRHTKTSEVSKTQRNCGDKSQLSTNDEISSVTKKQNIALEPQIETIDLTVDDTPVKRREAPLPVFKRQPSPIPAADLDDTLVDPPQLSTSTPFRKPGAFAGEGSLAKSARSVTFAPNIKEKPFPPSPLACDSFAKVDGTTSQTRSVEDSNGQKRAKPTKLPSQIHLNAKQSKFVNSPSAKSITARKTAGVDNIVEVLEELQQAILHRITQRFEGVREDVRFGRDLLLSEAFDDLSQMHSQRVSQFNRLIDLEADYAKMGRLLTNGYDQLLREGQNICSGIGRMVSDHDRGSLIQRMPVDLAALPECLHTNDD</sequence>
<dbReference type="OrthoDB" id="3270368at2759"/>
<feature type="region of interest" description="Disordered" evidence="1">
    <location>
        <begin position="820"/>
        <end position="1022"/>
    </location>
</feature>
<feature type="compositionally biased region" description="Polar residues" evidence="1">
    <location>
        <begin position="735"/>
        <end position="749"/>
    </location>
</feature>
<feature type="compositionally biased region" description="Low complexity" evidence="1">
    <location>
        <begin position="448"/>
        <end position="464"/>
    </location>
</feature>
<feature type="compositionally biased region" description="Polar residues" evidence="1">
    <location>
        <begin position="578"/>
        <end position="590"/>
    </location>
</feature>
<organism evidence="2 3">
    <name type="scientific">Daedalea quercina L-15889</name>
    <dbReference type="NCBI Taxonomy" id="1314783"/>
    <lineage>
        <taxon>Eukaryota</taxon>
        <taxon>Fungi</taxon>
        <taxon>Dikarya</taxon>
        <taxon>Basidiomycota</taxon>
        <taxon>Agaricomycotina</taxon>
        <taxon>Agaricomycetes</taxon>
        <taxon>Polyporales</taxon>
        <taxon>Fomitopsis</taxon>
    </lineage>
</organism>
<feature type="compositionally biased region" description="Basic and acidic residues" evidence="1">
    <location>
        <begin position="718"/>
        <end position="728"/>
    </location>
</feature>
<evidence type="ECO:0000313" key="2">
    <source>
        <dbReference type="EMBL" id="KZT66523.1"/>
    </source>
</evidence>
<feature type="compositionally biased region" description="Basic and acidic residues" evidence="1">
    <location>
        <begin position="1111"/>
        <end position="1128"/>
    </location>
</feature>
<feature type="compositionally biased region" description="Basic and acidic residues" evidence="1">
    <location>
        <begin position="988"/>
        <end position="1000"/>
    </location>
</feature>
<feature type="compositionally biased region" description="Basic residues" evidence="1">
    <location>
        <begin position="852"/>
        <end position="862"/>
    </location>
</feature>
<reference evidence="2 3" key="1">
    <citation type="journal article" date="2016" name="Mol. Biol. Evol.">
        <title>Comparative Genomics of Early-Diverging Mushroom-Forming Fungi Provides Insights into the Origins of Lignocellulose Decay Capabilities.</title>
        <authorList>
            <person name="Nagy L.G."/>
            <person name="Riley R."/>
            <person name="Tritt A."/>
            <person name="Adam C."/>
            <person name="Daum C."/>
            <person name="Floudas D."/>
            <person name="Sun H."/>
            <person name="Yadav J.S."/>
            <person name="Pangilinan J."/>
            <person name="Larsson K.H."/>
            <person name="Matsuura K."/>
            <person name="Barry K."/>
            <person name="Labutti K."/>
            <person name="Kuo R."/>
            <person name="Ohm R.A."/>
            <person name="Bhattacharya S.S."/>
            <person name="Shirouzu T."/>
            <person name="Yoshinaga Y."/>
            <person name="Martin F.M."/>
            <person name="Grigoriev I.V."/>
            <person name="Hibbett D.S."/>
        </authorList>
    </citation>
    <scope>NUCLEOTIDE SEQUENCE [LARGE SCALE GENOMIC DNA]</scope>
    <source>
        <strain evidence="2 3">L-15889</strain>
    </source>
</reference>
<proteinExistence type="predicted"/>
<feature type="region of interest" description="Disordered" evidence="1">
    <location>
        <begin position="1208"/>
        <end position="1248"/>
    </location>
</feature>
<gene>
    <name evidence="2" type="ORF">DAEQUDRAFT_452942</name>
</gene>
<evidence type="ECO:0000256" key="1">
    <source>
        <dbReference type="SAM" id="MobiDB-lite"/>
    </source>
</evidence>
<accession>A0A165N502</accession>
<feature type="compositionally biased region" description="Basic and acidic residues" evidence="1">
    <location>
        <begin position="790"/>
        <end position="805"/>
    </location>
</feature>